<dbReference type="PANTHER" id="PTHR43547">
    <property type="entry name" value="TWO-COMPONENT HISTIDINE KINASE"/>
    <property type="match status" value="1"/>
</dbReference>
<dbReference type="SUPFAM" id="SSF50998">
    <property type="entry name" value="Quinoprotein alcohol dehydrogenase-like"/>
    <property type="match status" value="1"/>
</dbReference>
<dbReference type="Pfam" id="PF12833">
    <property type="entry name" value="HTH_18"/>
    <property type="match status" value="1"/>
</dbReference>
<dbReference type="InterPro" id="IPR001789">
    <property type="entry name" value="Sig_transdc_resp-reg_receiver"/>
</dbReference>
<name>A0A644VRW3_9ZZZZ</name>
<comment type="caution">
    <text evidence="15">The sequence shown here is derived from an EMBL/GenBank/DDBJ whole genome shotgun (WGS) entry which is preliminary data.</text>
</comment>
<keyword evidence="11" id="KW-0472">Membrane</keyword>
<dbReference type="InterPro" id="IPR004358">
    <property type="entry name" value="Sig_transdc_His_kin-like_C"/>
</dbReference>
<keyword evidence="4 15" id="KW-0808">Transferase</keyword>
<dbReference type="InterPro" id="IPR036890">
    <property type="entry name" value="HATPase_C_sf"/>
</dbReference>
<dbReference type="Gene3D" id="1.10.10.60">
    <property type="entry name" value="Homeodomain-like"/>
    <property type="match status" value="1"/>
</dbReference>
<evidence type="ECO:0000256" key="6">
    <source>
        <dbReference type="ARBA" id="ARBA00022777"/>
    </source>
</evidence>
<dbReference type="InterPro" id="IPR011110">
    <property type="entry name" value="Reg_prop"/>
</dbReference>
<evidence type="ECO:0000256" key="3">
    <source>
        <dbReference type="ARBA" id="ARBA00022553"/>
    </source>
</evidence>
<dbReference type="PROSITE" id="PS50109">
    <property type="entry name" value="HIS_KIN"/>
    <property type="match status" value="1"/>
</dbReference>
<keyword evidence="8" id="KW-0902">Two-component regulatory system</keyword>
<keyword evidence="7" id="KW-0067">ATP-binding</keyword>
<gene>
    <name evidence="15" type="primary">rcsC_97</name>
    <name evidence="15" type="ORF">SDC9_40266</name>
</gene>
<dbReference type="SMART" id="SM00387">
    <property type="entry name" value="HATPase_c"/>
    <property type="match status" value="1"/>
</dbReference>
<evidence type="ECO:0000256" key="11">
    <source>
        <dbReference type="SAM" id="Phobius"/>
    </source>
</evidence>
<evidence type="ECO:0000256" key="4">
    <source>
        <dbReference type="ARBA" id="ARBA00022679"/>
    </source>
</evidence>
<evidence type="ECO:0000256" key="9">
    <source>
        <dbReference type="ARBA" id="ARBA00023015"/>
    </source>
</evidence>
<dbReference type="InterPro" id="IPR036097">
    <property type="entry name" value="HisK_dim/P_sf"/>
</dbReference>
<comment type="catalytic activity">
    <reaction evidence="1">
        <text>ATP + protein L-histidine = ADP + protein N-phospho-L-histidine.</text>
        <dbReference type="EC" id="2.7.13.3"/>
    </reaction>
</comment>
<dbReference type="Pfam" id="PF00512">
    <property type="entry name" value="HisKA"/>
    <property type="match status" value="1"/>
</dbReference>
<dbReference type="InterPro" id="IPR009057">
    <property type="entry name" value="Homeodomain-like_sf"/>
</dbReference>
<reference evidence="15" key="1">
    <citation type="submission" date="2019-08" db="EMBL/GenBank/DDBJ databases">
        <authorList>
            <person name="Kucharzyk K."/>
            <person name="Murdoch R.W."/>
            <person name="Higgins S."/>
            <person name="Loffler F."/>
        </authorList>
    </citation>
    <scope>NUCLEOTIDE SEQUENCE</scope>
</reference>
<dbReference type="FunFam" id="2.60.40.10:FF:000791">
    <property type="entry name" value="Two-component system sensor histidine kinase/response regulator"/>
    <property type="match status" value="1"/>
</dbReference>
<proteinExistence type="predicted"/>
<dbReference type="FunFam" id="3.30.565.10:FF:000037">
    <property type="entry name" value="Hybrid sensor histidine kinase/response regulator"/>
    <property type="match status" value="1"/>
</dbReference>
<dbReference type="InterPro" id="IPR011047">
    <property type="entry name" value="Quinoprotein_ADH-like_sf"/>
</dbReference>
<dbReference type="SUPFAM" id="SSF63829">
    <property type="entry name" value="Calcium-dependent phosphotriesterase"/>
    <property type="match status" value="1"/>
</dbReference>
<dbReference type="CDD" id="cd17574">
    <property type="entry name" value="REC_OmpR"/>
    <property type="match status" value="1"/>
</dbReference>
<dbReference type="InterPro" id="IPR015943">
    <property type="entry name" value="WD40/YVTN_repeat-like_dom_sf"/>
</dbReference>
<dbReference type="EC" id="2.7.13.3" evidence="2"/>
<dbReference type="SMART" id="SM00448">
    <property type="entry name" value="REC"/>
    <property type="match status" value="1"/>
</dbReference>
<dbReference type="GO" id="GO:0043565">
    <property type="term" value="F:sequence-specific DNA binding"/>
    <property type="evidence" value="ECO:0007669"/>
    <property type="project" value="InterPro"/>
</dbReference>
<evidence type="ECO:0000256" key="5">
    <source>
        <dbReference type="ARBA" id="ARBA00022741"/>
    </source>
</evidence>
<dbReference type="InterPro" id="IPR018060">
    <property type="entry name" value="HTH_AraC"/>
</dbReference>
<dbReference type="InterPro" id="IPR013783">
    <property type="entry name" value="Ig-like_fold"/>
</dbReference>
<dbReference type="Gene3D" id="3.30.565.10">
    <property type="entry name" value="Histidine kinase-like ATPase, C-terminal domain"/>
    <property type="match status" value="1"/>
</dbReference>
<dbReference type="InterPro" id="IPR003594">
    <property type="entry name" value="HATPase_dom"/>
</dbReference>
<dbReference type="Gene3D" id="1.10.287.130">
    <property type="match status" value="1"/>
</dbReference>
<keyword evidence="3" id="KW-0597">Phosphoprotein</keyword>
<feature type="transmembrane region" description="Helical" evidence="11">
    <location>
        <begin position="908"/>
        <end position="929"/>
    </location>
</feature>
<evidence type="ECO:0000256" key="7">
    <source>
        <dbReference type="ARBA" id="ARBA00022840"/>
    </source>
</evidence>
<dbReference type="GO" id="GO:0003700">
    <property type="term" value="F:DNA-binding transcription factor activity"/>
    <property type="evidence" value="ECO:0007669"/>
    <property type="project" value="InterPro"/>
</dbReference>
<evidence type="ECO:0000256" key="2">
    <source>
        <dbReference type="ARBA" id="ARBA00012438"/>
    </source>
</evidence>
<dbReference type="PRINTS" id="PR00344">
    <property type="entry name" value="BCTRLSENSOR"/>
</dbReference>
<keyword evidence="11" id="KW-0812">Transmembrane</keyword>
<dbReference type="Pfam" id="PF02518">
    <property type="entry name" value="HATPase_c"/>
    <property type="match status" value="1"/>
</dbReference>
<dbReference type="SMART" id="SM00342">
    <property type="entry name" value="HTH_ARAC"/>
    <property type="match status" value="1"/>
</dbReference>
<keyword evidence="11" id="KW-1133">Transmembrane helix</keyword>
<dbReference type="PANTHER" id="PTHR43547:SF2">
    <property type="entry name" value="HYBRID SIGNAL TRANSDUCTION HISTIDINE KINASE C"/>
    <property type="match status" value="1"/>
</dbReference>
<dbReference type="Gene3D" id="3.40.50.2300">
    <property type="match status" value="1"/>
</dbReference>
<keyword evidence="5" id="KW-0547">Nucleotide-binding</keyword>
<dbReference type="GO" id="GO:0000155">
    <property type="term" value="F:phosphorelay sensor kinase activity"/>
    <property type="evidence" value="ECO:0007669"/>
    <property type="project" value="InterPro"/>
</dbReference>
<dbReference type="SMART" id="SM00388">
    <property type="entry name" value="HisKA"/>
    <property type="match status" value="1"/>
</dbReference>
<keyword evidence="6 15" id="KW-0418">Kinase</keyword>
<dbReference type="Pfam" id="PF07494">
    <property type="entry name" value="Reg_prop"/>
    <property type="match status" value="2"/>
</dbReference>
<dbReference type="SUPFAM" id="SSF47384">
    <property type="entry name" value="Homodimeric domain of signal transducing histidine kinase"/>
    <property type="match status" value="1"/>
</dbReference>
<dbReference type="FunFam" id="1.10.287.130:FF:000045">
    <property type="entry name" value="Two-component system sensor histidine kinase/response regulator"/>
    <property type="match status" value="1"/>
</dbReference>
<dbReference type="Gene3D" id="2.60.40.10">
    <property type="entry name" value="Immunoglobulins"/>
    <property type="match status" value="1"/>
</dbReference>
<dbReference type="SUPFAM" id="SSF55874">
    <property type="entry name" value="ATPase domain of HSP90 chaperone/DNA topoisomerase II/histidine kinase"/>
    <property type="match status" value="1"/>
</dbReference>
<organism evidence="15">
    <name type="scientific">bioreactor metagenome</name>
    <dbReference type="NCBI Taxonomy" id="1076179"/>
    <lineage>
        <taxon>unclassified sequences</taxon>
        <taxon>metagenomes</taxon>
        <taxon>ecological metagenomes</taxon>
    </lineage>
</organism>
<sequence length="1472" mass="170192">MRQIEKKSNRMNKALIFILLIALSFSVEAQFQFSFSHYTSDNGLSQNGITAMMKDSKGYMWFGTRDGLNKFDGYNFTIYNSKPEQRQTVLSNRILLIKEDNWGYIWIKTYDDFVYRLDPSTEEFIRITHPGELQINNKIDKLFFLPSGEIWLTTYNNGCLKVTTDPVIHKLSVEHLEKRQQHLPDDKINDIFEDREKNVWVLTAGGIALFENTGKKIFYQEKQPFYTHVESDKRILFGSKGKIIHYEKRNRNFRTIELNKPVQVRKMVNFSPGSYLFTADNNGFFTYDVIRDDLQHFTKDKYPAMTTNDIQDVYIDRSGEIWLGIKSHGVLHFNAQNKIIAGITTKINEGQITNPNYLIFEDEKDVLWIQPYFGTFSWFDRANGKLVPFNSAYNEDINVLFSYGVNHVLSDSQGVLWISTNRGNGIFKCTFLPDYFSHYLLQDNSVYSITNETRAIFEDNENRLWVATKDGTVHVFDSNRKRIGSLNADGSIKPGGRKELFVYNFFQDQSGNIWLATKRQGLFLLKKKGGENAYTIQNFVHKPGDPYSPAHNDFYSVTQDKAGRIWAATFGGGLHLLEQKNGNIRFIHAYNDLKNYPIANCSRVRQVFVDSKDQIWVATTEGFVLFSSKFDDPGSIHFHYYNNNENKSNGLGANDIHCIYESEESEMWFGTFGGGLNKLKSRSRGEKFPEFEIYNRSVGMPNNVVYTIVDDKQGYLWLTTDNSIVKFNKKTNDIEVFGKGNELENVEFSEASACSLQSGEICLGSKSGFYIFRPEAVVRKKIDAPLVFTKLLLFNREVTISDNTLLKTQLDETDELIFNHRQNVFTIEFAALDMRAPDKIQYAYKLDGFDKDWNYVRNKHFATYTALPPGDYKFYVKSTDSEGIWLENERSIRLKMLPSFWQSGFARFLYVVFVLLIFGLTLMIILTIYKLKHNVQIEKQMTDMKLRFFTDISHELRTPLTLISLPVDNLLQENLDSGIKEQLTFVRRNLDRVLGLINQILDFRKLQNNKMRLTVEEINFGEFVKNSANNFMETAHTKDINFKIVDETNHLRIWLDPERFDSIIYNLLSNAFKFTASGKSITVKTSIRQNMAVLSVIDEGIGIAQEKINFIFDRFFSVPALRNIAQKSTGIGLDLVKKLVDLHHANIRVESQPGKGSTFEIEFRQGIEHFAGDVDIIMADQARSGYISEIESVTNTKSTEDNDNAHSHHSNVIPLILVVEDNEELRHFLRNSLKNNYRVEEAENGLIGWEKIERLMPDFIIADLRMPEMDGLQLLDKIKEDKRTSHIPVILLTAVTDMESKLAGMKAGADDYITKPFSSAFLHARIENLMNQRSQLQQFYRSQMLSPRPDFSLPPLEISSQEELFMQKLIKLMNDNLDNFELNIDFLASELGMSRTVFFNKLKSLTGFSPVEFVREIRFERAAEYIRNTQYTVSEISYRVGIEDPRYFSRCFKQKFGTTPSEYRQKHQGNSI</sequence>
<feature type="domain" description="Response regulatory" evidence="14">
    <location>
        <begin position="1215"/>
        <end position="1330"/>
    </location>
</feature>
<dbReference type="Pfam" id="PF07495">
    <property type="entry name" value="Y_Y_Y"/>
    <property type="match status" value="1"/>
</dbReference>
<dbReference type="SUPFAM" id="SSF46689">
    <property type="entry name" value="Homeodomain-like"/>
    <property type="match status" value="1"/>
</dbReference>
<evidence type="ECO:0000313" key="15">
    <source>
        <dbReference type="EMBL" id="MPL94118.1"/>
    </source>
</evidence>
<dbReference type="InterPro" id="IPR005467">
    <property type="entry name" value="His_kinase_dom"/>
</dbReference>
<dbReference type="SUPFAM" id="SSF52172">
    <property type="entry name" value="CheY-like"/>
    <property type="match status" value="1"/>
</dbReference>
<dbReference type="PROSITE" id="PS01124">
    <property type="entry name" value="HTH_ARAC_FAMILY_2"/>
    <property type="match status" value="1"/>
</dbReference>
<dbReference type="InterPro" id="IPR011123">
    <property type="entry name" value="Y_Y_Y"/>
</dbReference>
<dbReference type="CDD" id="cd00082">
    <property type="entry name" value="HisKA"/>
    <property type="match status" value="1"/>
</dbReference>
<dbReference type="Gene3D" id="2.130.10.10">
    <property type="entry name" value="YVTN repeat-like/Quinoprotein amine dehydrogenase"/>
    <property type="match status" value="4"/>
</dbReference>
<dbReference type="InterPro" id="IPR003661">
    <property type="entry name" value="HisK_dim/P_dom"/>
</dbReference>
<evidence type="ECO:0000259" key="13">
    <source>
        <dbReference type="PROSITE" id="PS50109"/>
    </source>
</evidence>
<evidence type="ECO:0000256" key="1">
    <source>
        <dbReference type="ARBA" id="ARBA00000085"/>
    </source>
</evidence>
<evidence type="ECO:0000256" key="10">
    <source>
        <dbReference type="ARBA" id="ARBA00023163"/>
    </source>
</evidence>
<dbReference type="PROSITE" id="PS50110">
    <property type="entry name" value="RESPONSE_REGULATORY"/>
    <property type="match status" value="1"/>
</dbReference>
<dbReference type="Pfam" id="PF00072">
    <property type="entry name" value="Response_reg"/>
    <property type="match status" value="1"/>
</dbReference>
<evidence type="ECO:0000259" key="14">
    <source>
        <dbReference type="PROSITE" id="PS50110"/>
    </source>
</evidence>
<dbReference type="GO" id="GO:0005524">
    <property type="term" value="F:ATP binding"/>
    <property type="evidence" value="ECO:0007669"/>
    <property type="project" value="UniProtKB-KW"/>
</dbReference>
<feature type="domain" description="HTH araC/xylS-type" evidence="12">
    <location>
        <begin position="1367"/>
        <end position="1466"/>
    </location>
</feature>
<accession>A0A644VRW3</accession>
<dbReference type="EMBL" id="VSSQ01000415">
    <property type="protein sequence ID" value="MPL94118.1"/>
    <property type="molecule type" value="Genomic_DNA"/>
</dbReference>
<keyword evidence="9" id="KW-0805">Transcription regulation</keyword>
<evidence type="ECO:0000256" key="8">
    <source>
        <dbReference type="ARBA" id="ARBA00023012"/>
    </source>
</evidence>
<keyword evidence="10" id="KW-0804">Transcription</keyword>
<feature type="domain" description="Histidine kinase" evidence="13">
    <location>
        <begin position="951"/>
        <end position="1167"/>
    </location>
</feature>
<protein>
    <recommendedName>
        <fullName evidence="2">histidine kinase</fullName>
        <ecNumber evidence="2">2.7.13.3</ecNumber>
    </recommendedName>
</protein>
<dbReference type="InterPro" id="IPR011006">
    <property type="entry name" value="CheY-like_superfamily"/>
</dbReference>
<evidence type="ECO:0000259" key="12">
    <source>
        <dbReference type="PROSITE" id="PS01124"/>
    </source>
</evidence>